<keyword evidence="5" id="KW-0378">Hydrolase</keyword>
<dbReference type="InterPro" id="IPR000816">
    <property type="entry name" value="Peptidase_C15"/>
</dbReference>
<keyword evidence="3" id="KW-0963">Cytoplasm</keyword>
<dbReference type="GO" id="GO:0005829">
    <property type="term" value="C:cytosol"/>
    <property type="evidence" value="ECO:0007669"/>
    <property type="project" value="InterPro"/>
</dbReference>
<evidence type="ECO:0000256" key="3">
    <source>
        <dbReference type="ARBA" id="ARBA00022490"/>
    </source>
</evidence>
<dbReference type="Proteomes" id="UP000658278">
    <property type="component" value="Unassembled WGS sequence"/>
</dbReference>
<evidence type="ECO:0000256" key="1">
    <source>
        <dbReference type="ARBA" id="ARBA00006641"/>
    </source>
</evidence>
<comment type="caution">
    <text evidence="9">The sequence shown here is derived from an EMBL/GenBank/DDBJ whole genome shotgun (WGS) entry which is preliminary data.</text>
</comment>
<dbReference type="GO" id="GO:0006508">
    <property type="term" value="P:proteolysis"/>
    <property type="evidence" value="ECO:0007669"/>
    <property type="project" value="UniProtKB-KW"/>
</dbReference>
<keyword evidence="4" id="KW-0645">Protease</keyword>
<organism evidence="9 10">
    <name type="scientific">Haloferula rosea</name>
    <dbReference type="NCBI Taxonomy" id="490093"/>
    <lineage>
        <taxon>Bacteria</taxon>
        <taxon>Pseudomonadati</taxon>
        <taxon>Verrucomicrobiota</taxon>
        <taxon>Verrucomicrobiia</taxon>
        <taxon>Verrucomicrobiales</taxon>
        <taxon>Verrucomicrobiaceae</taxon>
        <taxon>Haloferula</taxon>
    </lineage>
</organism>
<dbReference type="SUPFAM" id="SSF53182">
    <property type="entry name" value="Pyrrolidone carboxyl peptidase (pyroglutamate aminopeptidase)"/>
    <property type="match status" value="1"/>
</dbReference>
<dbReference type="PANTHER" id="PTHR23402">
    <property type="entry name" value="PROTEASE FAMILY C15 PYROGLUTAMYL-PEPTIDASE I-RELATED"/>
    <property type="match status" value="1"/>
</dbReference>
<evidence type="ECO:0000313" key="10">
    <source>
        <dbReference type="Proteomes" id="UP000658278"/>
    </source>
</evidence>
<dbReference type="PRINTS" id="PR00706">
    <property type="entry name" value="PYROGLUPTASE"/>
</dbReference>
<evidence type="ECO:0000313" key="9">
    <source>
        <dbReference type="EMBL" id="MBK1828877.1"/>
    </source>
</evidence>
<evidence type="ECO:0000256" key="7">
    <source>
        <dbReference type="ARBA" id="ARBA00030836"/>
    </source>
</evidence>
<dbReference type="AlphaFoldDB" id="A0A934RCX9"/>
<keyword evidence="6" id="KW-0788">Thiol protease</keyword>
<name>A0A934RCX9_9BACT</name>
<proteinExistence type="inferred from homology"/>
<dbReference type="CDD" id="cd00501">
    <property type="entry name" value="Peptidase_C15"/>
    <property type="match status" value="1"/>
</dbReference>
<evidence type="ECO:0000256" key="8">
    <source>
        <dbReference type="ARBA" id="ARBA00031559"/>
    </source>
</evidence>
<gene>
    <name evidence="9" type="ORF">JIN81_17715</name>
</gene>
<dbReference type="PIRSF" id="PIRSF015592">
    <property type="entry name" value="Prld-crbxl_pptds"/>
    <property type="match status" value="1"/>
</dbReference>
<keyword evidence="10" id="KW-1185">Reference proteome</keyword>
<protein>
    <recommendedName>
        <fullName evidence="2">Pyrrolidone-carboxylate peptidase</fullName>
    </recommendedName>
    <alternativeName>
        <fullName evidence="7">5-oxoprolyl-peptidase</fullName>
    </alternativeName>
    <alternativeName>
        <fullName evidence="8">Pyroglutamyl-peptidase I</fullName>
    </alternativeName>
</protein>
<evidence type="ECO:0000256" key="2">
    <source>
        <dbReference type="ARBA" id="ARBA00019191"/>
    </source>
</evidence>
<evidence type="ECO:0000256" key="6">
    <source>
        <dbReference type="ARBA" id="ARBA00022807"/>
    </source>
</evidence>
<evidence type="ECO:0000256" key="5">
    <source>
        <dbReference type="ARBA" id="ARBA00022801"/>
    </source>
</evidence>
<dbReference type="RefSeq" id="WP_200283118.1">
    <property type="nucleotide sequence ID" value="NZ_JAENII010000019.1"/>
</dbReference>
<dbReference type="InterPro" id="IPR036440">
    <property type="entry name" value="Peptidase_C15-like_sf"/>
</dbReference>
<accession>A0A934RCX9</accession>
<dbReference type="Gene3D" id="3.40.630.20">
    <property type="entry name" value="Peptidase C15, pyroglutamyl peptidase I-like"/>
    <property type="match status" value="1"/>
</dbReference>
<comment type="similarity">
    <text evidence="1">Belongs to the peptidase C15 family.</text>
</comment>
<sequence>MPVILVSGFDAWGDLSANPAWLAVEAASPQLPSDWEIQKIKLPVSWSSAFEQLRDAWSYDVEAVLCFGVAPIDGVAVERIAINLAEGSDVDGTPPPHPSVIEDGPAGYWSTLPVDTIHRALVAAGLPAKLSAHAGTYLCNALLYQVIDHALWTKPGIPVGFIHLSNLKSPGSVDQETLARAVELAIEATLSGEGDLPQDLIKA</sequence>
<dbReference type="PANTHER" id="PTHR23402:SF1">
    <property type="entry name" value="PYROGLUTAMYL-PEPTIDASE I"/>
    <property type="match status" value="1"/>
</dbReference>
<dbReference type="InterPro" id="IPR016125">
    <property type="entry name" value="Peptidase_C15-like"/>
</dbReference>
<dbReference type="GO" id="GO:0016920">
    <property type="term" value="F:pyroglutamyl-peptidase activity"/>
    <property type="evidence" value="ECO:0007669"/>
    <property type="project" value="InterPro"/>
</dbReference>
<dbReference type="EMBL" id="JAENII010000019">
    <property type="protein sequence ID" value="MBK1828877.1"/>
    <property type="molecule type" value="Genomic_DNA"/>
</dbReference>
<dbReference type="Pfam" id="PF01470">
    <property type="entry name" value="Peptidase_C15"/>
    <property type="match status" value="1"/>
</dbReference>
<reference evidence="9" key="1">
    <citation type="submission" date="2021-01" db="EMBL/GenBank/DDBJ databases">
        <title>Modified the classification status of verrucomicrobia.</title>
        <authorList>
            <person name="Feng X."/>
        </authorList>
    </citation>
    <scope>NUCLEOTIDE SEQUENCE</scope>
    <source>
        <strain evidence="9">KCTC 22201</strain>
    </source>
</reference>
<evidence type="ECO:0000256" key="4">
    <source>
        <dbReference type="ARBA" id="ARBA00022670"/>
    </source>
</evidence>